<keyword evidence="4 11" id="KW-0240">DNA-directed RNA polymerase</keyword>
<keyword evidence="7" id="KW-0862">Zinc</keyword>
<comment type="subunit">
    <text evidence="2">Component of the RNA polymerase II (Pol II) complex consisting of 12 subunits.</text>
</comment>
<dbReference type="GO" id="GO:0005730">
    <property type="term" value="C:nucleolus"/>
    <property type="evidence" value="ECO:0007669"/>
    <property type="project" value="UniProtKB-SubCell"/>
</dbReference>
<feature type="domain" description="TFIIS-type" evidence="13">
    <location>
        <begin position="93"/>
        <end position="127"/>
    </location>
</feature>
<keyword evidence="5 11" id="KW-0479">Metal-binding</keyword>
<evidence type="ECO:0000259" key="14">
    <source>
        <dbReference type="SMART" id="SM00661"/>
    </source>
</evidence>
<evidence type="ECO:0000256" key="7">
    <source>
        <dbReference type="ARBA" id="ARBA00022833"/>
    </source>
</evidence>
<evidence type="ECO:0000256" key="9">
    <source>
        <dbReference type="ARBA" id="ARBA00023242"/>
    </source>
</evidence>
<dbReference type="EMBL" id="LT853694">
    <property type="protein sequence ID" value="SMQ48787.1"/>
    <property type="molecule type" value="Genomic_DNA"/>
</dbReference>
<evidence type="ECO:0000256" key="10">
    <source>
        <dbReference type="ARBA" id="ARBA00042129"/>
    </source>
</evidence>
<keyword evidence="9" id="KW-0539">Nucleus</keyword>
<evidence type="ECO:0000313" key="16">
    <source>
        <dbReference type="Proteomes" id="UP000215127"/>
    </source>
</evidence>
<dbReference type="Gene3D" id="2.20.25.10">
    <property type="match status" value="2"/>
</dbReference>
<dbReference type="PANTHER" id="PTHR11239">
    <property type="entry name" value="DNA-DIRECTED RNA POLYMERASE"/>
    <property type="match status" value="1"/>
</dbReference>
<feature type="domain" description="DNA-directed RNA polymerase II subunit RPB9-like zinc ribbon" evidence="14">
    <location>
        <begin position="25"/>
        <end position="78"/>
    </location>
</feature>
<name>A0A1X7RP78_ZYMT9</name>
<dbReference type="GO" id="GO:0003676">
    <property type="term" value="F:nucleic acid binding"/>
    <property type="evidence" value="ECO:0007669"/>
    <property type="project" value="InterPro"/>
</dbReference>
<dbReference type="InterPro" id="IPR012164">
    <property type="entry name" value="Rpa12/Rpb9/Rpc10/TFS"/>
</dbReference>
<protein>
    <recommendedName>
        <fullName evidence="3">DNA-directed RNA polymerase II subunit RPB9</fullName>
    </recommendedName>
    <alternativeName>
        <fullName evidence="10">DNA-directed RNA polymerase II subunit 9</fullName>
    </alternativeName>
</protein>
<evidence type="ECO:0000256" key="8">
    <source>
        <dbReference type="ARBA" id="ARBA00023163"/>
    </source>
</evidence>
<dbReference type="GO" id="GO:0001193">
    <property type="term" value="P:maintenance of transcriptional fidelity during transcription elongation by RNA polymerase II"/>
    <property type="evidence" value="ECO:0007669"/>
    <property type="project" value="TreeGrafter"/>
</dbReference>
<keyword evidence="16" id="KW-1185">Reference proteome</keyword>
<evidence type="ECO:0000256" key="3">
    <source>
        <dbReference type="ARBA" id="ARBA00015926"/>
    </source>
</evidence>
<evidence type="ECO:0000256" key="5">
    <source>
        <dbReference type="ARBA" id="ARBA00022723"/>
    </source>
</evidence>
<feature type="region of interest" description="Disordered" evidence="12">
    <location>
        <begin position="209"/>
        <end position="240"/>
    </location>
</feature>
<dbReference type="GO" id="GO:0008270">
    <property type="term" value="F:zinc ion binding"/>
    <property type="evidence" value="ECO:0007669"/>
    <property type="project" value="UniProtKB-KW"/>
</dbReference>
<dbReference type="STRING" id="1276538.A0A1X7RP78"/>
<feature type="region of interest" description="Disordered" evidence="12">
    <location>
        <begin position="131"/>
        <end position="197"/>
    </location>
</feature>
<evidence type="ECO:0000259" key="13">
    <source>
        <dbReference type="SMART" id="SM00440"/>
    </source>
</evidence>
<feature type="compositionally biased region" description="Basic and acidic residues" evidence="12">
    <location>
        <begin position="215"/>
        <end position="227"/>
    </location>
</feature>
<evidence type="ECO:0000256" key="4">
    <source>
        <dbReference type="ARBA" id="ARBA00022478"/>
    </source>
</evidence>
<evidence type="ECO:0000256" key="2">
    <source>
        <dbReference type="ARBA" id="ARBA00011730"/>
    </source>
</evidence>
<comment type="subcellular location">
    <subcellularLocation>
        <location evidence="1">Nucleus</location>
        <location evidence="1">Nucleolus</location>
    </subcellularLocation>
</comment>
<dbReference type="SMART" id="SM00440">
    <property type="entry name" value="ZnF_C2C2"/>
    <property type="match status" value="1"/>
</dbReference>
<dbReference type="SUPFAM" id="SSF57783">
    <property type="entry name" value="Zinc beta-ribbon"/>
    <property type="match status" value="2"/>
</dbReference>
<dbReference type="GO" id="GO:0005665">
    <property type="term" value="C:RNA polymerase II, core complex"/>
    <property type="evidence" value="ECO:0007669"/>
    <property type="project" value="TreeGrafter"/>
</dbReference>
<evidence type="ECO:0000256" key="11">
    <source>
        <dbReference type="RuleBase" id="RU003474"/>
    </source>
</evidence>
<feature type="compositionally biased region" description="Acidic residues" evidence="12">
    <location>
        <begin position="131"/>
        <end position="145"/>
    </location>
</feature>
<feature type="compositionally biased region" description="Polar residues" evidence="12">
    <location>
        <begin position="174"/>
        <end position="183"/>
    </location>
</feature>
<dbReference type="GO" id="GO:0006283">
    <property type="term" value="P:transcription-coupled nucleotide-excision repair"/>
    <property type="evidence" value="ECO:0007669"/>
    <property type="project" value="TreeGrafter"/>
</dbReference>
<dbReference type="GO" id="GO:0003899">
    <property type="term" value="F:DNA-directed RNA polymerase activity"/>
    <property type="evidence" value="ECO:0007669"/>
    <property type="project" value="InterPro"/>
</dbReference>
<sequence>MAEYETNNSATAENTTEDSKKITFRFCRECSNMLYPKEDRDNSSLMFACRTCQFSEPATASCIWRNSLKEDVQETAGNVLDVAEDPTLPHSDIMCKMCRGRDAVFFQSQQRTAETGMALFYNRRFEKSIETQEEEDIEVPDDDNENATCESSPNKSSPNKSSPNKSSPNKKGLTVNTQNGNTISRRRQPLFTPKQIPERRLEQFQENMGDGATWGEHEREVLAKKGSTDSAISGTYSSAY</sequence>
<feature type="compositionally biased region" description="Low complexity" evidence="12">
    <location>
        <begin position="151"/>
        <end position="171"/>
    </location>
</feature>
<dbReference type="GO" id="GO:0006367">
    <property type="term" value="P:transcription initiation at RNA polymerase II promoter"/>
    <property type="evidence" value="ECO:0007669"/>
    <property type="project" value="TreeGrafter"/>
</dbReference>
<dbReference type="FunFam" id="2.20.25.10:FF:000008">
    <property type="entry name" value="DNA-directed RNA polymerase II subunit RPB9"/>
    <property type="match status" value="1"/>
</dbReference>
<reference evidence="15 16" key="1">
    <citation type="submission" date="2016-06" db="EMBL/GenBank/DDBJ databases">
        <authorList>
            <person name="Kjaerup R.B."/>
            <person name="Dalgaard T.S."/>
            <person name="Juul-Madsen H.R."/>
        </authorList>
    </citation>
    <scope>NUCLEOTIDE SEQUENCE [LARGE SCALE GENOMIC DNA]</scope>
</reference>
<dbReference type="InterPro" id="IPR001222">
    <property type="entry name" value="Znf_TFIIS"/>
</dbReference>
<dbReference type="SMART" id="SM00661">
    <property type="entry name" value="RPOL9"/>
    <property type="match status" value="1"/>
</dbReference>
<keyword evidence="8 11" id="KW-0804">Transcription</keyword>
<accession>A0A1X7RP78</accession>
<dbReference type="AlphaFoldDB" id="A0A1X7RP78"/>
<organism evidence="15 16">
    <name type="scientific">Zymoseptoria tritici (strain ST99CH_3D7)</name>
    <dbReference type="NCBI Taxonomy" id="1276538"/>
    <lineage>
        <taxon>Eukaryota</taxon>
        <taxon>Fungi</taxon>
        <taxon>Dikarya</taxon>
        <taxon>Ascomycota</taxon>
        <taxon>Pezizomycotina</taxon>
        <taxon>Dothideomycetes</taxon>
        <taxon>Dothideomycetidae</taxon>
        <taxon>Mycosphaerellales</taxon>
        <taxon>Mycosphaerellaceae</taxon>
        <taxon>Zymoseptoria</taxon>
    </lineage>
</organism>
<feature type="compositionally biased region" description="Polar residues" evidence="12">
    <location>
        <begin position="228"/>
        <end position="240"/>
    </location>
</feature>
<evidence type="ECO:0000313" key="15">
    <source>
        <dbReference type="EMBL" id="SMQ48787.1"/>
    </source>
</evidence>
<gene>
    <name evidence="15" type="ORF">ZT3D7_G3937</name>
</gene>
<dbReference type="Pfam" id="PF01096">
    <property type="entry name" value="Zn_ribbon_TFIIS"/>
    <property type="match status" value="1"/>
</dbReference>
<keyword evidence="6" id="KW-0863">Zinc-finger</keyword>
<comment type="similarity">
    <text evidence="11">Belongs to the archaeal rpoM/eukaryotic RPA12/RPB9/RPC11 RNA polymerase family.</text>
</comment>
<evidence type="ECO:0000256" key="12">
    <source>
        <dbReference type="SAM" id="MobiDB-lite"/>
    </source>
</evidence>
<proteinExistence type="inferred from homology"/>
<dbReference type="InterPro" id="IPR001529">
    <property type="entry name" value="Zn_ribbon_RPB9"/>
</dbReference>
<dbReference type="PANTHER" id="PTHR11239:SF1">
    <property type="entry name" value="DNA-DIRECTED RNA POLYMERASE II SUBUNIT RPB9"/>
    <property type="match status" value="1"/>
</dbReference>
<dbReference type="Proteomes" id="UP000215127">
    <property type="component" value="Chromosome 3"/>
</dbReference>
<dbReference type="Pfam" id="PF02150">
    <property type="entry name" value="Zn_ribbon_RPB9"/>
    <property type="match status" value="1"/>
</dbReference>
<evidence type="ECO:0000256" key="6">
    <source>
        <dbReference type="ARBA" id="ARBA00022771"/>
    </source>
</evidence>
<evidence type="ECO:0000256" key="1">
    <source>
        <dbReference type="ARBA" id="ARBA00004604"/>
    </source>
</evidence>